<proteinExistence type="predicted"/>
<evidence type="ECO:0000313" key="2">
    <source>
        <dbReference type="Proteomes" id="UP001054945"/>
    </source>
</evidence>
<dbReference type="EMBL" id="BPLR01004501">
    <property type="protein sequence ID" value="GIX95367.1"/>
    <property type="molecule type" value="Genomic_DNA"/>
</dbReference>
<evidence type="ECO:0000313" key="1">
    <source>
        <dbReference type="EMBL" id="GIX95367.1"/>
    </source>
</evidence>
<comment type="caution">
    <text evidence="1">The sequence shown here is derived from an EMBL/GenBank/DDBJ whole genome shotgun (WGS) entry which is preliminary data.</text>
</comment>
<keyword evidence="2" id="KW-1185">Reference proteome</keyword>
<accession>A0AAV4PJL8</accession>
<reference evidence="1 2" key="1">
    <citation type="submission" date="2021-06" db="EMBL/GenBank/DDBJ databases">
        <title>Caerostris extrusa draft genome.</title>
        <authorList>
            <person name="Kono N."/>
            <person name="Arakawa K."/>
        </authorList>
    </citation>
    <scope>NUCLEOTIDE SEQUENCE [LARGE SCALE GENOMIC DNA]</scope>
</reference>
<organism evidence="1 2">
    <name type="scientific">Caerostris extrusa</name>
    <name type="common">Bark spider</name>
    <name type="synonym">Caerostris bankana</name>
    <dbReference type="NCBI Taxonomy" id="172846"/>
    <lineage>
        <taxon>Eukaryota</taxon>
        <taxon>Metazoa</taxon>
        <taxon>Ecdysozoa</taxon>
        <taxon>Arthropoda</taxon>
        <taxon>Chelicerata</taxon>
        <taxon>Arachnida</taxon>
        <taxon>Araneae</taxon>
        <taxon>Araneomorphae</taxon>
        <taxon>Entelegynae</taxon>
        <taxon>Araneoidea</taxon>
        <taxon>Araneidae</taxon>
        <taxon>Caerostris</taxon>
    </lineage>
</organism>
<dbReference type="AlphaFoldDB" id="A0AAV4PJL8"/>
<sequence length="72" mass="7770">MRKKGPTHLGAKGQGCATVVHCLPQSCKSHARPRRDRVGDFKHDFVIGQGSYDPLADKVRADSSQCSGCSTQ</sequence>
<gene>
    <name evidence="1" type="ORF">CEXT_60971</name>
</gene>
<name>A0AAV4PJL8_CAEEX</name>
<protein>
    <submittedName>
        <fullName evidence="1">Uncharacterized protein</fullName>
    </submittedName>
</protein>
<dbReference type="Proteomes" id="UP001054945">
    <property type="component" value="Unassembled WGS sequence"/>
</dbReference>